<feature type="region of interest" description="Disordered" evidence="1">
    <location>
        <begin position="138"/>
        <end position="175"/>
    </location>
</feature>
<keyword evidence="3" id="KW-1185">Reference proteome</keyword>
<sequence>MSICHTSGCWSDQKIILAYSTFDGLITICLNRQKKSTIINDVVRPSLSSDILNGVVGRNQCMSYNTVEQAAHKNNMSLNEEVPLIDKRSKQSIRNFGLSLLPENGYCDIKSVCDSKTTSGTYRDTRDAEHLQHCETKSPSRYTDVKMSSSERFKESSSIPRNPGNNEPSDEISMPHSGIAINTFGEREKQSSVTNLTFRPQTATCAAELFERPDSLTLNSPSVTFSTSRNPKLLPPRVTRRGLLTVLPDEVDRSIGSSTLLESDALRDDDGDSYVADAEIRLNLFMKDVPKDETTV</sequence>
<protein>
    <submittedName>
        <fullName evidence="2">Uncharacterized protein</fullName>
    </submittedName>
</protein>
<reference evidence="2 3" key="1">
    <citation type="submission" date="2013-11" db="EMBL/GenBank/DDBJ databases">
        <title>Draft genome of the bovine lungworm Dictyocaulus viviparus.</title>
        <authorList>
            <person name="Mitreva M."/>
        </authorList>
    </citation>
    <scope>NUCLEOTIDE SEQUENCE [LARGE SCALE GENOMIC DNA]</scope>
    <source>
        <strain evidence="2 3">HannoverDv2000</strain>
    </source>
</reference>
<gene>
    <name evidence="2" type="ORF">DICVIV_02065</name>
</gene>
<dbReference type="OrthoDB" id="5828353at2759"/>
<evidence type="ECO:0000313" key="3">
    <source>
        <dbReference type="Proteomes" id="UP000053766"/>
    </source>
</evidence>
<dbReference type="AlphaFoldDB" id="A0A0D8Y719"/>
<organism evidence="2 3">
    <name type="scientific">Dictyocaulus viviparus</name>
    <name type="common">Bovine lungworm</name>
    <dbReference type="NCBI Taxonomy" id="29172"/>
    <lineage>
        <taxon>Eukaryota</taxon>
        <taxon>Metazoa</taxon>
        <taxon>Ecdysozoa</taxon>
        <taxon>Nematoda</taxon>
        <taxon>Chromadorea</taxon>
        <taxon>Rhabditida</taxon>
        <taxon>Rhabditina</taxon>
        <taxon>Rhabditomorpha</taxon>
        <taxon>Strongyloidea</taxon>
        <taxon>Metastrongylidae</taxon>
        <taxon>Dictyocaulus</taxon>
    </lineage>
</organism>
<accession>A0A0D8Y719</accession>
<evidence type="ECO:0000313" key="2">
    <source>
        <dbReference type="EMBL" id="KJH51754.1"/>
    </source>
</evidence>
<name>A0A0D8Y719_DICVI</name>
<evidence type="ECO:0000256" key="1">
    <source>
        <dbReference type="SAM" id="MobiDB-lite"/>
    </source>
</evidence>
<dbReference type="Proteomes" id="UP000053766">
    <property type="component" value="Unassembled WGS sequence"/>
</dbReference>
<reference evidence="3" key="2">
    <citation type="journal article" date="2016" name="Sci. Rep.">
        <title>Dictyocaulus viviparus genome, variome and transcriptome elucidate lungworm biology and support future intervention.</title>
        <authorList>
            <person name="McNulty S.N."/>
            <person name="Strube C."/>
            <person name="Rosa B.A."/>
            <person name="Martin J.C."/>
            <person name="Tyagi R."/>
            <person name="Choi Y.J."/>
            <person name="Wang Q."/>
            <person name="Hallsworth Pepin K."/>
            <person name="Zhang X."/>
            <person name="Ozersky P."/>
            <person name="Wilson R.K."/>
            <person name="Sternberg P.W."/>
            <person name="Gasser R.B."/>
            <person name="Mitreva M."/>
        </authorList>
    </citation>
    <scope>NUCLEOTIDE SEQUENCE [LARGE SCALE GENOMIC DNA]</scope>
    <source>
        <strain evidence="3">HannoverDv2000</strain>
    </source>
</reference>
<dbReference type="EMBL" id="KN716177">
    <property type="protein sequence ID" value="KJH51754.1"/>
    <property type="molecule type" value="Genomic_DNA"/>
</dbReference>
<proteinExistence type="predicted"/>